<sequence>MNEDLSNEEKKSVKNLLDVEPDNGLNSTIFRINKDVNLFEYWTLKTILVLGILSCVIKILFETL</sequence>
<accession>A0A1M6VQN9</accession>
<keyword evidence="1" id="KW-1133">Transmembrane helix</keyword>
<organism evidence="2 3">
    <name type="scientific">Chryseobacterium polytrichastri</name>
    <dbReference type="NCBI Taxonomy" id="1302687"/>
    <lineage>
        <taxon>Bacteria</taxon>
        <taxon>Pseudomonadati</taxon>
        <taxon>Bacteroidota</taxon>
        <taxon>Flavobacteriia</taxon>
        <taxon>Flavobacteriales</taxon>
        <taxon>Weeksellaceae</taxon>
        <taxon>Chryseobacterium group</taxon>
        <taxon>Chryseobacterium</taxon>
    </lineage>
</organism>
<dbReference type="Proteomes" id="UP000184364">
    <property type="component" value="Unassembled WGS sequence"/>
</dbReference>
<keyword evidence="3" id="KW-1185">Reference proteome</keyword>
<protein>
    <submittedName>
        <fullName evidence="2">Uncharacterized protein</fullName>
    </submittedName>
</protein>
<feature type="transmembrane region" description="Helical" evidence="1">
    <location>
        <begin position="41"/>
        <end position="61"/>
    </location>
</feature>
<dbReference type="AlphaFoldDB" id="A0A1M6VQN9"/>
<dbReference type="EMBL" id="FRAV01000008">
    <property type="protein sequence ID" value="SHK83852.1"/>
    <property type="molecule type" value="Genomic_DNA"/>
</dbReference>
<evidence type="ECO:0000313" key="2">
    <source>
        <dbReference type="EMBL" id="SHK83852.1"/>
    </source>
</evidence>
<gene>
    <name evidence="2" type="ORF">SAMN05444267_1008113</name>
</gene>
<proteinExistence type="predicted"/>
<name>A0A1M6VQN9_9FLAO</name>
<dbReference type="STRING" id="1302687.SAMN05444267_1008113"/>
<keyword evidence="1" id="KW-0472">Membrane</keyword>
<evidence type="ECO:0000313" key="3">
    <source>
        <dbReference type="Proteomes" id="UP000184364"/>
    </source>
</evidence>
<keyword evidence="1" id="KW-0812">Transmembrane</keyword>
<evidence type="ECO:0000256" key="1">
    <source>
        <dbReference type="SAM" id="Phobius"/>
    </source>
</evidence>
<reference evidence="3" key="1">
    <citation type="submission" date="2016-11" db="EMBL/GenBank/DDBJ databases">
        <authorList>
            <person name="Varghese N."/>
            <person name="Submissions S."/>
        </authorList>
    </citation>
    <scope>NUCLEOTIDE SEQUENCE [LARGE SCALE GENOMIC DNA]</scope>
    <source>
        <strain evidence="3">DSM 26899</strain>
    </source>
</reference>